<name>A0A8W8LP08_MAGGI</name>
<dbReference type="SUPFAM" id="SSF82866">
    <property type="entry name" value="Multidrug efflux transporter AcrB transmembrane domain"/>
    <property type="match status" value="1"/>
</dbReference>
<keyword evidence="6" id="KW-0325">Glycoprotein</keyword>
<dbReference type="Gene3D" id="1.20.1640.10">
    <property type="entry name" value="Multidrug efflux transporter AcrB transmembrane domain"/>
    <property type="match status" value="1"/>
</dbReference>
<dbReference type="OrthoDB" id="6510177at2759"/>
<dbReference type="PANTHER" id="PTHR10796">
    <property type="entry name" value="PATCHED-RELATED"/>
    <property type="match status" value="1"/>
</dbReference>
<evidence type="ECO:0000313" key="10">
    <source>
        <dbReference type="Proteomes" id="UP000005408"/>
    </source>
</evidence>
<feature type="transmembrane region" description="Helical" evidence="7">
    <location>
        <begin position="57"/>
        <end position="80"/>
    </location>
</feature>
<feature type="transmembrane region" description="Helical" evidence="7">
    <location>
        <begin position="180"/>
        <end position="198"/>
    </location>
</feature>
<dbReference type="InterPro" id="IPR051697">
    <property type="entry name" value="Patched_domain-protein"/>
</dbReference>
<evidence type="ECO:0000313" key="9">
    <source>
        <dbReference type="EnsemblMetazoa" id="G29308.23:cds"/>
    </source>
</evidence>
<dbReference type="InterPro" id="IPR000731">
    <property type="entry name" value="SSD"/>
</dbReference>
<dbReference type="Proteomes" id="UP000005408">
    <property type="component" value="Unassembled WGS sequence"/>
</dbReference>
<feature type="domain" description="SSD" evidence="8">
    <location>
        <begin position="1"/>
        <end position="109"/>
    </location>
</feature>
<dbReference type="AlphaFoldDB" id="A0A8W8LP08"/>
<keyword evidence="10" id="KW-1185">Reference proteome</keyword>
<evidence type="ECO:0000256" key="3">
    <source>
        <dbReference type="ARBA" id="ARBA00022692"/>
    </source>
</evidence>
<comment type="similarity">
    <text evidence="2">Belongs to the patched family.</text>
</comment>
<dbReference type="Pfam" id="PF02460">
    <property type="entry name" value="Patched"/>
    <property type="match status" value="1"/>
</dbReference>
<reference evidence="9" key="1">
    <citation type="submission" date="2022-08" db="UniProtKB">
        <authorList>
            <consortium name="EnsemblMetazoa"/>
        </authorList>
    </citation>
    <scope>IDENTIFICATION</scope>
    <source>
        <strain evidence="9">05x7-T-G4-1.051#20</strain>
    </source>
</reference>
<keyword evidence="5 7" id="KW-0472">Membrane</keyword>
<evidence type="ECO:0000256" key="2">
    <source>
        <dbReference type="ARBA" id="ARBA00005585"/>
    </source>
</evidence>
<evidence type="ECO:0000256" key="4">
    <source>
        <dbReference type="ARBA" id="ARBA00022989"/>
    </source>
</evidence>
<dbReference type="OMA" id="IAINECR"/>
<feature type="transmembrane region" description="Helical" evidence="7">
    <location>
        <begin position="86"/>
        <end position="109"/>
    </location>
</feature>
<evidence type="ECO:0000256" key="6">
    <source>
        <dbReference type="ARBA" id="ARBA00023180"/>
    </source>
</evidence>
<evidence type="ECO:0000259" key="8">
    <source>
        <dbReference type="PROSITE" id="PS50156"/>
    </source>
</evidence>
<dbReference type="PANTHER" id="PTHR10796:SF92">
    <property type="entry name" value="PATCHED-RELATED, ISOFORM A"/>
    <property type="match status" value="1"/>
</dbReference>
<evidence type="ECO:0000256" key="5">
    <source>
        <dbReference type="ARBA" id="ARBA00023136"/>
    </source>
</evidence>
<feature type="transmembrane region" description="Helical" evidence="7">
    <location>
        <begin position="12"/>
        <end position="36"/>
    </location>
</feature>
<protein>
    <recommendedName>
        <fullName evidence="8">SSD domain-containing protein</fullName>
    </recommendedName>
</protein>
<keyword evidence="3 7" id="KW-0812">Transmembrane</keyword>
<organism evidence="9 10">
    <name type="scientific">Magallana gigas</name>
    <name type="common">Pacific oyster</name>
    <name type="synonym">Crassostrea gigas</name>
    <dbReference type="NCBI Taxonomy" id="29159"/>
    <lineage>
        <taxon>Eukaryota</taxon>
        <taxon>Metazoa</taxon>
        <taxon>Spiralia</taxon>
        <taxon>Lophotrochozoa</taxon>
        <taxon>Mollusca</taxon>
        <taxon>Bivalvia</taxon>
        <taxon>Autobranchia</taxon>
        <taxon>Pteriomorphia</taxon>
        <taxon>Ostreida</taxon>
        <taxon>Ostreoidea</taxon>
        <taxon>Ostreidae</taxon>
        <taxon>Magallana</taxon>
    </lineage>
</organism>
<dbReference type="GO" id="GO:0016020">
    <property type="term" value="C:membrane"/>
    <property type="evidence" value="ECO:0007669"/>
    <property type="project" value="UniProtKB-SubCell"/>
</dbReference>
<proteinExistence type="inferred from homology"/>
<dbReference type="PROSITE" id="PS50156">
    <property type="entry name" value="SSD"/>
    <property type="match status" value="1"/>
</dbReference>
<keyword evidence="4 7" id="KW-1133">Transmembrane helix</keyword>
<evidence type="ECO:0000256" key="7">
    <source>
        <dbReference type="SAM" id="Phobius"/>
    </source>
</evidence>
<evidence type="ECO:0000256" key="1">
    <source>
        <dbReference type="ARBA" id="ARBA00004141"/>
    </source>
</evidence>
<comment type="subcellular location">
    <subcellularLocation>
        <location evidence="1">Membrane</location>
        <topology evidence="1">Multi-pass membrane protein</topology>
    </subcellularLocation>
</comment>
<sequence>MACGLEFTTVAGVIPFLIIGIGIDDMFILLSGMAGAPPLYKSTVEERMAFMLKKGGVAITITSVTDMIAFIIGASAVFVSIKIFCIYTAVAVFFCYLNQLFILCPAIAINECRTEQKRHFCCCTQRVKSKEIYKRKSKSRCFIQCFAGHQPKSREDVESPLEKYPKRLISLILRYKPGKLIVAVVFLAYIVSSIYGALNLKQGLDVHNLVSKDSYYYTYGVWDTTYFTSDPMVTVCITNTHQYHTPQVQNQIRSLILTVKKDDNIDDHFAINWLAVYKESAFYNST</sequence>
<accession>A0A8W8LP08</accession>
<dbReference type="InterPro" id="IPR003392">
    <property type="entry name" value="PTHD_SSD"/>
</dbReference>
<dbReference type="EnsemblMetazoa" id="G29308.23">
    <property type="protein sequence ID" value="G29308.23:cds"/>
    <property type="gene ID" value="G29308"/>
</dbReference>